<keyword evidence="2" id="KW-0732">Signal</keyword>
<feature type="chain" id="PRO_5010806165" evidence="2">
    <location>
        <begin position="25"/>
        <end position="102"/>
    </location>
</feature>
<dbReference type="OMA" id="ACKGGIF"/>
<dbReference type="FunCoup" id="A0A1D6KLB6">
    <property type="interactions" value="1112"/>
</dbReference>
<accession>A0A1D6KLB6</accession>
<gene>
    <name evidence="4" type="primary">LOC100278083</name>
    <name evidence="3" type="ORF">ZEAMMB73_Zm00001d031806</name>
</gene>
<dbReference type="eggNOG" id="ENOG502R3Q6">
    <property type="taxonomic scope" value="Eukaryota"/>
</dbReference>
<dbReference type="KEGG" id="zma:100278083"/>
<proteinExistence type="predicted"/>
<reference evidence="3 5" key="1">
    <citation type="submission" date="2015-12" db="EMBL/GenBank/DDBJ databases">
        <title>Update maize B73 reference genome by single molecule sequencing technologies.</title>
        <authorList>
            <consortium name="Maize Genome Sequencing Project"/>
            <person name="Ware D."/>
        </authorList>
    </citation>
    <scope>NUCLEOTIDE SEQUENCE [LARGE SCALE GENOMIC DNA]</scope>
    <source>
        <strain evidence="5">cv. B73</strain>
        <tissue evidence="3">Seedling</tissue>
    </source>
</reference>
<dbReference type="GeneID" id="100278083"/>
<evidence type="ECO:0000256" key="1">
    <source>
        <dbReference type="SAM" id="MobiDB-lite"/>
    </source>
</evidence>
<dbReference type="OrthoDB" id="672683at2759"/>
<dbReference type="EnsemblPlants" id="Zm00001eb038200_T001">
    <property type="protein sequence ID" value="Zm00001eb038200_P001"/>
    <property type="gene ID" value="Zm00001eb038200"/>
</dbReference>
<sequence>MAASSKVVCACILIVLVISSHADARRLVAATCNGTEGGACKGGIFVQGYAGLSARQKMAATATSTEQVVGGGGEGMPATTTDSRPTAPGNSPGIGNKGKINN</sequence>
<name>A0A1D6KLB6_MAIZE</name>
<evidence type="ECO:0000313" key="4">
    <source>
        <dbReference type="EnsemblPlants" id="Zm00001eb038200_P001"/>
    </source>
</evidence>
<keyword evidence="5" id="KW-1185">Reference proteome</keyword>
<dbReference type="RefSeq" id="NP_001144948.2">
    <property type="nucleotide sequence ID" value="NM_001151476.2"/>
</dbReference>
<dbReference type="Gramene" id="Zm00001eb038200_T001">
    <property type="protein sequence ID" value="Zm00001eb038200_P001"/>
    <property type="gene ID" value="Zm00001eb038200"/>
</dbReference>
<organism evidence="4 5">
    <name type="scientific">Zea mays</name>
    <name type="common">Maize</name>
    <dbReference type="NCBI Taxonomy" id="4577"/>
    <lineage>
        <taxon>Eukaryota</taxon>
        <taxon>Viridiplantae</taxon>
        <taxon>Streptophyta</taxon>
        <taxon>Embryophyta</taxon>
        <taxon>Tracheophyta</taxon>
        <taxon>Spermatophyta</taxon>
        <taxon>Magnoliopsida</taxon>
        <taxon>Liliopsida</taxon>
        <taxon>Poales</taxon>
        <taxon>Poaceae</taxon>
        <taxon>PACMAD clade</taxon>
        <taxon>Panicoideae</taxon>
        <taxon>Andropogonodae</taxon>
        <taxon>Andropogoneae</taxon>
        <taxon>Tripsacinae</taxon>
        <taxon>Zea</taxon>
    </lineage>
</organism>
<dbReference type="EMBL" id="CM007647">
    <property type="protein sequence ID" value="ONM03683.1"/>
    <property type="molecule type" value="Genomic_DNA"/>
</dbReference>
<dbReference type="AlphaFoldDB" id="A0A1D6KLB6"/>
<dbReference type="PaxDb" id="4577-GRMZM2G007969_P01"/>
<reference evidence="4" key="3">
    <citation type="submission" date="2021-05" db="UniProtKB">
        <authorList>
            <consortium name="EnsemblPlants"/>
        </authorList>
    </citation>
    <scope>IDENTIFICATION</scope>
    <source>
        <strain evidence="4">cv. B73</strain>
    </source>
</reference>
<protein>
    <submittedName>
        <fullName evidence="3 4">Uncharacterized protein</fullName>
    </submittedName>
</protein>
<feature type="signal peptide" evidence="2">
    <location>
        <begin position="1"/>
        <end position="24"/>
    </location>
</feature>
<evidence type="ECO:0000313" key="3">
    <source>
        <dbReference type="EMBL" id="ONM03683.1"/>
    </source>
</evidence>
<dbReference type="ExpressionAtlas" id="A0A1D6KLB6">
    <property type="expression patterns" value="baseline and differential"/>
</dbReference>
<evidence type="ECO:0000256" key="2">
    <source>
        <dbReference type="SAM" id="SignalP"/>
    </source>
</evidence>
<evidence type="ECO:0000313" key="5">
    <source>
        <dbReference type="Proteomes" id="UP000007305"/>
    </source>
</evidence>
<feature type="region of interest" description="Disordered" evidence="1">
    <location>
        <begin position="64"/>
        <end position="102"/>
    </location>
</feature>
<dbReference type="Proteomes" id="UP000007305">
    <property type="component" value="Chromosome 1"/>
</dbReference>
<reference evidence="4" key="2">
    <citation type="submission" date="2019-07" db="EMBL/GenBank/DDBJ databases">
        <authorList>
            <person name="Seetharam A."/>
            <person name="Woodhouse M."/>
            <person name="Cannon E."/>
        </authorList>
    </citation>
    <scope>NUCLEOTIDE SEQUENCE [LARGE SCALE GENOMIC DNA]</scope>
    <source>
        <strain evidence="4">cv. B73</strain>
    </source>
</reference>